<accession>A0A939BPB2</accession>
<name>A0A939BPB2_9FIRM</name>
<dbReference type="InterPro" id="IPR048715">
    <property type="entry name" value="CggR_N"/>
</dbReference>
<comment type="caution">
    <text evidence="7">The sequence shown here is derived from an EMBL/GenBank/DDBJ whole genome shotgun (WGS) entry which is preliminary data.</text>
</comment>
<keyword evidence="4" id="KW-0804">Transcription</keyword>
<keyword evidence="3" id="KW-0238">DNA-binding</keyword>
<dbReference type="InterPro" id="IPR051054">
    <property type="entry name" value="SorC_transcr_regulators"/>
</dbReference>
<proteinExistence type="inferred from homology"/>
<dbReference type="InterPro" id="IPR037171">
    <property type="entry name" value="NagB/RpiA_transferase-like"/>
</dbReference>
<dbReference type="AlphaFoldDB" id="A0A939BPB2"/>
<sequence length="344" mass="38172">MENYFKLQQKIVPEVRQLVEERYAILRAVNGFEPIGRRSLSKRLNLSERTIRNHLNFFKDKKYITTTSSGAKITFRGERILSQLDGYIKKLRGTTYLEDELKEILQVDVYVVPEGLNYNHGAEGLGRFSANFLTRAITEESIIAVTGGYTLSTVAEMMSPLEQSLDVTVVPARGGLGEKVEIQANTIAAEIADKLGGKYHLLHIPDNLKEDTISTLINEPFIKQILDLARNADFLIQGIGTAQVMAQRRDMPQQQIEKLTAKGAVGESFGYYFNPQGEIVYSTASVGLKLENLSAIDKVIAIAGGEDKAEAILSVVSSQYQDVLITDESAARKMIELCNKESSC</sequence>
<dbReference type="RefSeq" id="WP_204701582.1">
    <property type="nucleotide sequence ID" value="NZ_JAFBDQ010000007.1"/>
</dbReference>
<dbReference type="SUPFAM" id="SSF46785">
    <property type="entry name" value="Winged helix' DNA-binding domain"/>
    <property type="match status" value="1"/>
</dbReference>
<dbReference type="Gene3D" id="3.40.50.1360">
    <property type="match status" value="1"/>
</dbReference>
<gene>
    <name evidence="7" type="ORF">JOC47_001658</name>
</gene>
<evidence type="ECO:0000256" key="2">
    <source>
        <dbReference type="ARBA" id="ARBA00023015"/>
    </source>
</evidence>
<evidence type="ECO:0000313" key="8">
    <source>
        <dbReference type="Proteomes" id="UP000774000"/>
    </source>
</evidence>
<dbReference type="PANTHER" id="PTHR34294">
    <property type="entry name" value="TRANSCRIPTIONAL REGULATOR-RELATED"/>
    <property type="match status" value="1"/>
</dbReference>
<dbReference type="Pfam" id="PF21715">
    <property type="entry name" value="CggR_N"/>
    <property type="match status" value="1"/>
</dbReference>
<keyword evidence="8" id="KW-1185">Reference proteome</keyword>
<evidence type="ECO:0000256" key="3">
    <source>
        <dbReference type="ARBA" id="ARBA00023125"/>
    </source>
</evidence>
<dbReference type="Pfam" id="PF04198">
    <property type="entry name" value="Sugar-bind"/>
    <property type="match status" value="1"/>
</dbReference>
<keyword evidence="2" id="KW-0805">Transcription regulation</keyword>
<dbReference type="Gene3D" id="1.10.10.10">
    <property type="entry name" value="Winged helix-like DNA-binding domain superfamily/Winged helix DNA-binding domain"/>
    <property type="match status" value="1"/>
</dbReference>
<evidence type="ECO:0000256" key="1">
    <source>
        <dbReference type="ARBA" id="ARBA00010466"/>
    </source>
</evidence>
<dbReference type="InterPro" id="IPR036390">
    <property type="entry name" value="WH_DNA-bd_sf"/>
</dbReference>
<dbReference type="EMBL" id="JAFBDQ010000007">
    <property type="protein sequence ID" value="MBM7556807.1"/>
    <property type="molecule type" value="Genomic_DNA"/>
</dbReference>
<feature type="domain" description="CggR N-terminal DNA binding" evidence="6">
    <location>
        <begin position="19"/>
        <end position="86"/>
    </location>
</feature>
<dbReference type="SUPFAM" id="SSF100950">
    <property type="entry name" value="NagB/RpiA/CoA transferase-like"/>
    <property type="match status" value="1"/>
</dbReference>
<feature type="domain" description="Sugar-binding" evidence="5">
    <location>
        <begin position="91"/>
        <end position="335"/>
    </location>
</feature>
<evidence type="ECO:0000256" key="4">
    <source>
        <dbReference type="ARBA" id="ARBA00023163"/>
    </source>
</evidence>
<dbReference type="GO" id="GO:0003677">
    <property type="term" value="F:DNA binding"/>
    <property type="evidence" value="ECO:0007669"/>
    <property type="project" value="UniProtKB-KW"/>
</dbReference>
<protein>
    <submittedName>
        <fullName evidence="7">Central glycolytic genes regulator</fullName>
    </submittedName>
</protein>
<organism evidence="7 8">
    <name type="scientific">Halanaerobacter jeridensis</name>
    <dbReference type="NCBI Taxonomy" id="706427"/>
    <lineage>
        <taxon>Bacteria</taxon>
        <taxon>Bacillati</taxon>
        <taxon>Bacillota</taxon>
        <taxon>Clostridia</taxon>
        <taxon>Halanaerobiales</taxon>
        <taxon>Halobacteroidaceae</taxon>
        <taxon>Halanaerobacter</taxon>
    </lineage>
</organism>
<dbReference type="InterPro" id="IPR036388">
    <property type="entry name" value="WH-like_DNA-bd_sf"/>
</dbReference>
<dbReference type="InterPro" id="IPR007324">
    <property type="entry name" value="Sugar-bd_dom_put"/>
</dbReference>
<dbReference type="PANTHER" id="PTHR34294:SF5">
    <property type="entry name" value="CENTRAL GLYCOLYTIC GENES REGULATOR"/>
    <property type="match status" value="1"/>
</dbReference>
<evidence type="ECO:0000259" key="6">
    <source>
        <dbReference type="Pfam" id="PF21715"/>
    </source>
</evidence>
<evidence type="ECO:0000259" key="5">
    <source>
        <dbReference type="Pfam" id="PF04198"/>
    </source>
</evidence>
<comment type="similarity">
    <text evidence="1">Belongs to the SorC transcriptional regulatory family.</text>
</comment>
<dbReference type="GO" id="GO:0030246">
    <property type="term" value="F:carbohydrate binding"/>
    <property type="evidence" value="ECO:0007669"/>
    <property type="project" value="InterPro"/>
</dbReference>
<reference evidence="7" key="1">
    <citation type="submission" date="2021-01" db="EMBL/GenBank/DDBJ databases">
        <title>Genomic Encyclopedia of Type Strains, Phase IV (KMG-IV): sequencing the most valuable type-strain genomes for metagenomic binning, comparative biology and taxonomic classification.</title>
        <authorList>
            <person name="Goeker M."/>
        </authorList>
    </citation>
    <scope>NUCLEOTIDE SEQUENCE</scope>
    <source>
        <strain evidence="7">DSM 23230</strain>
    </source>
</reference>
<dbReference type="Proteomes" id="UP000774000">
    <property type="component" value="Unassembled WGS sequence"/>
</dbReference>
<evidence type="ECO:0000313" key="7">
    <source>
        <dbReference type="EMBL" id="MBM7556807.1"/>
    </source>
</evidence>